<accession>A0A165RQM7</accession>
<dbReference type="GO" id="GO:0003723">
    <property type="term" value="F:RNA binding"/>
    <property type="evidence" value="ECO:0007669"/>
    <property type="project" value="UniProtKB-UniRule"/>
</dbReference>
<evidence type="ECO:0000256" key="5">
    <source>
        <dbReference type="ARBA" id="ARBA00022884"/>
    </source>
</evidence>
<organism evidence="9 10">
    <name type="scientific">Daedalea quercina L-15889</name>
    <dbReference type="NCBI Taxonomy" id="1314783"/>
    <lineage>
        <taxon>Eukaryota</taxon>
        <taxon>Fungi</taxon>
        <taxon>Dikarya</taxon>
        <taxon>Basidiomycota</taxon>
        <taxon>Agaricomycotina</taxon>
        <taxon>Agaricomycetes</taxon>
        <taxon>Polyporales</taxon>
        <taxon>Fomitopsis</taxon>
    </lineage>
</organism>
<keyword evidence="4 7" id="KW-0949">S-adenosyl-L-methionine</keyword>
<dbReference type="AlphaFoldDB" id="A0A165RQM7"/>
<dbReference type="STRING" id="1314783.A0A165RQM7"/>
<name>A0A165RQM7_9APHY</name>
<dbReference type="InterPro" id="IPR029063">
    <property type="entry name" value="SAM-dependent_MTases_sf"/>
</dbReference>
<feature type="binding site" evidence="7">
    <location>
        <position position="110"/>
    </location>
    <ligand>
        <name>S-adenosyl-L-methionine</name>
        <dbReference type="ChEBI" id="CHEBI:59789"/>
    </ligand>
</feature>
<dbReference type="Proteomes" id="UP000076727">
    <property type="component" value="Unassembled WGS sequence"/>
</dbReference>
<evidence type="ECO:0000256" key="8">
    <source>
        <dbReference type="RuleBase" id="RU362106"/>
    </source>
</evidence>
<keyword evidence="3 7" id="KW-0808">Transferase</keyword>
<evidence type="ECO:0000256" key="3">
    <source>
        <dbReference type="ARBA" id="ARBA00022679"/>
    </source>
</evidence>
<comment type="subcellular location">
    <subcellularLocation>
        <location evidence="1">Mitochondrion</location>
    </subcellularLocation>
</comment>
<dbReference type="Gene3D" id="3.40.50.150">
    <property type="entry name" value="Vaccinia Virus protein VP39"/>
    <property type="match status" value="1"/>
</dbReference>
<evidence type="ECO:0000313" key="9">
    <source>
        <dbReference type="EMBL" id="KZT71045.1"/>
    </source>
</evidence>
<reference evidence="9 10" key="1">
    <citation type="journal article" date="2016" name="Mol. Biol. Evol.">
        <title>Comparative Genomics of Early-Diverging Mushroom-Forming Fungi Provides Insights into the Origins of Lignocellulose Decay Capabilities.</title>
        <authorList>
            <person name="Nagy L.G."/>
            <person name="Riley R."/>
            <person name="Tritt A."/>
            <person name="Adam C."/>
            <person name="Daum C."/>
            <person name="Floudas D."/>
            <person name="Sun H."/>
            <person name="Yadav J.S."/>
            <person name="Pangilinan J."/>
            <person name="Larsson K.H."/>
            <person name="Matsuura K."/>
            <person name="Barry K."/>
            <person name="Labutti K."/>
            <person name="Kuo R."/>
            <person name="Ohm R.A."/>
            <person name="Bhattacharya S.S."/>
            <person name="Shirouzu T."/>
            <person name="Yoshinaga Y."/>
            <person name="Martin F.M."/>
            <person name="Grigoriev I.V."/>
            <person name="Hibbett D.S."/>
        </authorList>
    </citation>
    <scope>NUCLEOTIDE SEQUENCE [LARGE SCALE GENOMIC DNA]</scope>
    <source>
        <strain evidence="9 10">L-15889</strain>
    </source>
</reference>
<keyword evidence="5 7" id="KW-0694">RNA-binding</keyword>
<dbReference type="PANTHER" id="PTHR11727">
    <property type="entry name" value="DIMETHYLADENOSINE TRANSFERASE"/>
    <property type="match status" value="1"/>
</dbReference>
<dbReference type="InterPro" id="IPR023165">
    <property type="entry name" value="rRNA_Ade_diMease-like_C"/>
</dbReference>
<evidence type="ECO:0000256" key="6">
    <source>
        <dbReference type="ARBA" id="ARBA00024915"/>
    </source>
</evidence>
<dbReference type="EC" id="2.1.1.-" evidence="8"/>
<proteinExistence type="inferred from homology"/>
<keyword evidence="2 7" id="KW-0489">Methyltransferase</keyword>
<dbReference type="Gene3D" id="1.10.8.100">
    <property type="entry name" value="Ribosomal RNA adenine dimethylase-like, domain 2"/>
    <property type="match status" value="1"/>
</dbReference>
<comment type="function">
    <text evidence="6">Mitochondrial transcription factor that confers selective promoter recognition on the core subunit of the yeast mitochondrial RNA polymerase. Interacts with DNA in a non-specific manner.</text>
</comment>
<evidence type="ECO:0000313" key="10">
    <source>
        <dbReference type="Proteomes" id="UP000076727"/>
    </source>
</evidence>
<evidence type="ECO:0000256" key="2">
    <source>
        <dbReference type="ARBA" id="ARBA00022603"/>
    </source>
</evidence>
<comment type="caution">
    <text evidence="7">Lacks conserved residue(s) required for the propagation of feature annotation.</text>
</comment>
<dbReference type="Pfam" id="PF00398">
    <property type="entry name" value="RrnaAD"/>
    <property type="match status" value="1"/>
</dbReference>
<dbReference type="PANTHER" id="PTHR11727:SF17">
    <property type="entry name" value="DIMETHYLADENOSINE TRANSFERASE 1, MITOCHONDRIAL"/>
    <property type="match status" value="1"/>
</dbReference>
<evidence type="ECO:0000256" key="1">
    <source>
        <dbReference type="ARBA" id="ARBA00004173"/>
    </source>
</evidence>
<dbReference type="SUPFAM" id="SSF53335">
    <property type="entry name" value="S-adenosyl-L-methionine-dependent methyltransferases"/>
    <property type="match status" value="1"/>
</dbReference>
<evidence type="ECO:0000256" key="4">
    <source>
        <dbReference type="ARBA" id="ARBA00022691"/>
    </source>
</evidence>
<feature type="binding site" evidence="7">
    <location>
        <position position="54"/>
    </location>
    <ligand>
        <name>S-adenosyl-L-methionine</name>
        <dbReference type="ChEBI" id="CHEBI:59789"/>
    </ligand>
</feature>
<dbReference type="OrthoDB" id="16079at2759"/>
<protein>
    <recommendedName>
        <fullName evidence="8">rRNA adenine N(6)-methyltransferase</fullName>
        <ecNumber evidence="8">2.1.1.-</ecNumber>
    </recommendedName>
</protein>
<dbReference type="GO" id="GO:0000179">
    <property type="term" value="F:rRNA (adenine-N6,N6-)-dimethyltransferase activity"/>
    <property type="evidence" value="ECO:0007669"/>
    <property type="project" value="UniProtKB-UniRule"/>
</dbReference>
<gene>
    <name evidence="9" type="ORF">DAEQUDRAFT_157904</name>
</gene>
<keyword evidence="8" id="KW-0698">rRNA processing</keyword>
<comment type="similarity">
    <text evidence="7 8">Belongs to the class I-like SAM-binding methyltransferase superfamily. rRNA adenine N(6)-methyltransferase family.</text>
</comment>
<dbReference type="PROSITE" id="PS51689">
    <property type="entry name" value="SAM_RNA_A_N6_MT"/>
    <property type="match status" value="1"/>
</dbReference>
<keyword evidence="10" id="KW-1185">Reference proteome</keyword>
<sequence>MQSLRSWRSFSAPFLRICRRSYSESSSSLPPLPPPEEWSKTFDVTNTNRDRACVKNPETARLLANSFLGDTSSVGGEGKIVIETFPGPGALSRALLELPRSKIRKLIILEDHPEYLQHLKVLEKADSRVQVVPYSGHVWDTYSYLEDAGLLSDVQIWPWESGLHPNLHFISHLQRSVKGEQLIAQLFRCIPDRTWLYKFGRVPMSFVMSEWVWTRIASSPSKQTRCKLSVIAEATAQCRYAMDRALLQPYETHFHPVVMRSSSKKSPVRKVGYPFVALNIIPHADQIIDKGLLEKWDYCLRRLFVLKGTPLKRAISSLAPGASSLLKTLTDPSLPPEQRLNPNVPPRGLTVADWALIVRAFDQWPFAPEDLLVHDGFDTRQGSNNMVVI</sequence>
<evidence type="ECO:0000256" key="7">
    <source>
        <dbReference type="PROSITE-ProRule" id="PRU01026"/>
    </source>
</evidence>
<dbReference type="EMBL" id="KV429048">
    <property type="protein sequence ID" value="KZT71045.1"/>
    <property type="molecule type" value="Genomic_DNA"/>
</dbReference>
<dbReference type="GO" id="GO:0005759">
    <property type="term" value="C:mitochondrial matrix"/>
    <property type="evidence" value="ECO:0007669"/>
    <property type="project" value="TreeGrafter"/>
</dbReference>
<dbReference type="InterPro" id="IPR001737">
    <property type="entry name" value="KsgA/Erm"/>
</dbReference>
<dbReference type="GO" id="GO:0034246">
    <property type="term" value="F:mitochondrial transcription factor activity"/>
    <property type="evidence" value="ECO:0007669"/>
    <property type="project" value="TreeGrafter"/>
</dbReference>
<dbReference type="GO" id="GO:0006391">
    <property type="term" value="P:transcription initiation at mitochondrial promoter"/>
    <property type="evidence" value="ECO:0007669"/>
    <property type="project" value="TreeGrafter"/>
</dbReference>